<comment type="caution">
    <text evidence="9">The sequence shown here is derived from an EMBL/GenBank/DDBJ whole genome shotgun (WGS) entry which is preliminary data.</text>
</comment>
<dbReference type="InterPro" id="IPR035906">
    <property type="entry name" value="MetI-like_sf"/>
</dbReference>
<evidence type="ECO:0000256" key="5">
    <source>
        <dbReference type="ARBA" id="ARBA00022989"/>
    </source>
</evidence>
<evidence type="ECO:0000256" key="2">
    <source>
        <dbReference type="ARBA" id="ARBA00022448"/>
    </source>
</evidence>
<feature type="transmembrane region" description="Helical" evidence="7">
    <location>
        <begin position="257"/>
        <end position="279"/>
    </location>
</feature>
<protein>
    <submittedName>
        <fullName evidence="9">Spermidine/putrescine ABC transporter permease</fullName>
    </submittedName>
</protein>
<dbReference type="GO" id="GO:0005886">
    <property type="term" value="C:plasma membrane"/>
    <property type="evidence" value="ECO:0007669"/>
    <property type="project" value="UniProtKB-SubCell"/>
</dbReference>
<gene>
    <name evidence="9" type="ORF">BG53_06250</name>
</gene>
<dbReference type="PROSITE" id="PS50928">
    <property type="entry name" value="ABC_TM1"/>
    <property type="match status" value="1"/>
</dbReference>
<keyword evidence="6 7" id="KW-0472">Membrane</keyword>
<keyword evidence="2 7" id="KW-0813">Transport</keyword>
<dbReference type="Gene3D" id="1.10.3720.10">
    <property type="entry name" value="MetI-like"/>
    <property type="match status" value="1"/>
</dbReference>
<name>A0A9W5W6E4_9BACL</name>
<evidence type="ECO:0000256" key="6">
    <source>
        <dbReference type="ARBA" id="ARBA00023136"/>
    </source>
</evidence>
<feature type="transmembrane region" description="Helical" evidence="7">
    <location>
        <begin position="7"/>
        <end position="28"/>
    </location>
</feature>
<dbReference type="PANTHER" id="PTHR30193">
    <property type="entry name" value="ABC TRANSPORTER PERMEASE PROTEIN"/>
    <property type="match status" value="1"/>
</dbReference>
<dbReference type="AlphaFoldDB" id="A0A9W5W6E4"/>
<dbReference type="Proteomes" id="UP000053750">
    <property type="component" value="Unassembled WGS sequence"/>
</dbReference>
<dbReference type="InterPro" id="IPR000515">
    <property type="entry name" value="MetI-like"/>
</dbReference>
<dbReference type="CDD" id="cd06261">
    <property type="entry name" value="TM_PBP2"/>
    <property type="match status" value="1"/>
</dbReference>
<evidence type="ECO:0000256" key="1">
    <source>
        <dbReference type="ARBA" id="ARBA00004651"/>
    </source>
</evidence>
<dbReference type="GO" id="GO:0055085">
    <property type="term" value="P:transmembrane transport"/>
    <property type="evidence" value="ECO:0007669"/>
    <property type="project" value="InterPro"/>
</dbReference>
<proteinExistence type="inferred from homology"/>
<evidence type="ECO:0000256" key="7">
    <source>
        <dbReference type="RuleBase" id="RU363032"/>
    </source>
</evidence>
<dbReference type="InterPro" id="IPR051393">
    <property type="entry name" value="ABC_transporter_permease"/>
</dbReference>
<dbReference type="Pfam" id="PF00528">
    <property type="entry name" value="BPD_transp_1"/>
    <property type="match status" value="1"/>
</dbReference>
<keyword evidence="5 7" id="KW-1133">Transmembrane helix</keyword>
<evidence type="ECO:0000256" key="3">
    <source>
        <dbReference type="ARBA" id="ARBA00022475"/>
    </source>
</evidence>
<keyword evidence="3" id="KW-1003">Cell membrane</keyword>
<dbReference type="SUPFAM" id="SSF161098">
    <property type="entry name" value="MetI-like"/>
    <property type="match status" value="1"/>
</dbReference>
<comment type="similarity">
    <text evidence="7">Belongs to the binding-protein-dependent transport system permease family.</text>
</comment>
<evidence type="ECO:0000256" key="4">
    <source>
        <dbReference type="ARBA" id="ARBA00022692"/>
    </source>
</evidence>
<reference evidence="9 10" key="1">
    <citation type="submission" date="2014-02" db="EMBL/GenBank/DDBJ databases">
        <title>Genome sequence of Paenibacillus darwinianus reveals adaptive mechanisms for survival in Antarctic soils.</title>
        <authorList>
            <person name="Dsouza M."/>
            <person name="Taylor M.W."/>
            <person name="Turner S.J."/>
            <person name="Aislabie J."/>
        </authorList>
    </citation>
    <scope>NUCLEOTIDE SEQUENCE [LARGE SCALE GENOMIC DNA]</scope>
    <source>
        <strain evidence="9 10">CE1</strain>
    </source>
</reference>
<dbReference type="PANTHER" id="PTHR30193:SF1">
    <property type="entry name" value="ABC TRANSPORTER PERMEASE PROTEIN YESP-RELATED"/>
    <property type="match status" value="1"/>
</dbReference>
<feature type="transmembrane region" description="Helical" evidence="7">
    <location>
        <begin position="156"/>
        <end position="175"/>
    </location>
</feature>
<feature type="transmembrane region" description="Helical" evidence="7">
    <location>
        <begin position="205"/>
        <end position="226"/>
    </location>
</feature>
<feature type="transmembrane region" description="Helical" evidence="7">
    <location>
        <begin position="104"/>
        <end position="124"/>
    </location>
</feature>
<feature type="domain" description="ABC transmembrane type-1" evidence="8">
    <location>
        <begin position="66"/>
        <end position="278"/>
    </location>
</feature>
<dbReference type="RefSeq" id="WP_036584509.1">
    <property type="nucleotide sequence ID" value="NZ_KK082171.1"/>
</dbReference>
<accession>A0A9W5W6E4</accession>
<keyword evidence="10" id="KW-1185">Reference proteome</keyword>
<evidence type="ECO:0000259" key="8">
    <source>
        <dbReference type="PROSITE" id="PS50928"/>
    </source>
</evidence>
<dbReference type="EMBL" id="JFHU01000190">
    <property type="protein sequence ID" value="EXX86466.1"/>
    <property type="molecule type" value="Genomic_DNA"/>
</dbReference>
<organism evidence="9 10">
    <name type="scientific">Paenibacillus darwinianus</name>
    <dbReference type="NCBI Taxonomy" id="1380763"/>
    <lineage>
        <taxon>Bacteria</taxon>
        <taxon>Bacillati</taxon>
        <taxon>Bacillota</taxon>
        <taxon>Bacilli</taxon>
        <taxon>Bacillales</taxon>
        <taxon>Paenibacillaceae</taxon>
        <taxon>Paenibacillus</taxon>
    </lineage>
</organism>
<dbReference type="OrthoDB" id="9788108at2"/>
<keyword evidence="4 7" id="KW-0812">Transmembrane</keyword>
<evidence type="ECO:0000313" key="10">
    <source>
        <dbReference type="Proteomes" id="UP000053750"/>
    </source>
</evidence>
<comment type="subcellular location">
    <subcellularLocation>
        <location evidence="1 7">Cell membrane</location>
        <topology evidence="1 7">Multi-pass membrane protein</topology>
    </subcellularLocation>
</comment>
<evidence type="ECO:0000313" key="9">
    <source>
        <dbReference type="EMBL" id="EXX86466.1"/>
    </source>
</evidence>
<feature type="transmembrane region" description="Helical" evidence="7">
    <location>
        <begin position="70"/>
        <end position="92"/>
    </location>
</feature>
<sequence length="289" mass="32129">MRKNIRTGVLFISPWIVGFLLFTAYPLASSFYYSLTDYDIINPPVFVGLENYNTLFTGDDLFYKVLKNTLYMVFVGLTVITACTVFISILLNNKKVKGMAFFRVVFFLPTLVPLVILSILWVWVLQPDSGIVNTLLGWIDIDGPGWFSSPAWAKPAFILMGLWGAGGSIIIYLAGLQGIPESLYEAASIDGANSLQKILSVTLPMLRPVILFNVITGIIGTFQSFAESFIITQGGPDGATMFYSLYLYQNAFQYAKMGYASAMAWVLLLIALTFTLILFKVSDRWGNND</sequence>